<gene>
    <name evidence="1" type="ORF">JIG36_05015</name>
</gene>
<name>A0ABS2A6J0_9ACTN</name>
<evidence type="ECO:0000313" key="1">
    <source>
        <dbReference type="EMBL" id="MBM2614918.1"/>
    </source>
</evidence>
<organism evidence="1 2">
    <name type="scientific">Paractinoplanes ovalisporus</name>
    <dbReference type="NCBI Taxonomy" id="2810368"/>
    <lineage>
        <taxon>Bacteria</taxon>
        <taxon>Bacillati</taxon>
        <taxon>Actinomycetota</taxon>
        <taxon>Actinomycetes</taxon>
        <taxon>Micromonosporales</taxon>
        <taxon>Micromonosporaceae</taxon>
        <taxon>Paractinoplanes</taxon>
    </lineage>
</organism>
<accession>A0ABS2A6J0</accession>
<dbReference type="Proteomes" id="UP000632138">
    <property type="component" value="Unassembled WGS sequence"/>
</dbReference>
<evidence type="ECO:0000313" key="2">
    <source>
        <dbReference type="Proteomes" id="UP000632138"/>
    </source>
</evidence>
<reference evidence="1 2" key="1">
    <citation type="submission" date="2021-01" db="EMBL/GenBank/DDBJ databases">
        <title>Actinoplanes sp. nov. LDG1-06 isolated from lichen.</title>
        <authorList>
            <person name="Saeng-In P."/>
            <person name="Phongsopitanun W."/>
            <person name="Kanchanasin P."/>
            <person name="Yuki M."/>
            <person name="Kudo T."/>
            <person name="Ohkuma M."/>
            <person name="Tanasupawat S."/>
        </authorList>
    </citation>
    <scope>NUCLEOTIDE SEQUENCE [LARGE SCALE GENOMIC DNA]</scope>
    <source>
        <strain evidence="1 2">LDG1-06</strain>
    </source>
</reference>
<keyword evidence="2" id="KW-1185">Reference proteome</keyword>
<dbReference type="RefSeq" id="WP_203374768.1">
    <property type="nucleotide sequence ID" value="NZ_JAENHP010000001.1"/>
</dbReference>
<comment type="caution">
    <text evidence="1">The sequence shown here is derived from an EMBL/GenBank/DDBJ whole genome shotgun (WGS) entry which is preliminary data.</text>
</comment>
<sequence length="79" mass="8242">MELHLSGRRLAAVTLQIQLEILVRSLQAVIKAGRLIAVGAGTCDVDGSLAIGGMPAARRQMSLPLPLTVNLGDGWPLVA</sequence>
<proteinExistence type="predicted"/>
<protein>
    <submittedName>
        <fullName evidence="1">Uncharacterized protein</fullName>
    </submittedName>
</protein>
<dbReference type="EMBL" id="JAENHP010000001">
    <property type="protein sequence ID" value="MBM2614918.1"/>
    <property type="molecule type" value="Genomic_DNA"/>
</dbReference>